<evidence type="ECO:0000256" key="5">
    <source>
        <dbReference type="ARBA" id="ARBA00023163"/>
    </source>
</evidence>
<dbReference type="RefSeq" id="WP_091377422.1">
    <property type="nucleotide sequence ID" value="NZ_LT629740.1"/>
</dbReference>
<dbReference type="Proteomes" id="UP000199679">
    <property type="component" value="Chromosome I"/>
</dbReference>
<dbReference type="InterPro" id="IPR000524">
    <property type="entry name" value="Tscrpt_reg_HTH_GntR"/>
</dbReference>
<gene>
    <name evidence="7" type="ORF">SAMN05216490_4108</name>
</gene>
<dbReference type="STRING" id="652787.SAMN05216490_4108"/>
<sequence>MKEPVYIGFANKIAAMIDSEIYKAEDKLPSLRSLHKENGLSIGTVLQAFNYLIDKGLITSREKSGYFVNHRPGKKLPLPQALPVSLSERSVHIDKLLQKLRNDETGRNFVSFANALPDHRLLPFNSIKRAIQQTSRDISGNYLMLESRYGNRQLREEIAKRSFLWKGSTHADELIITNGATEAILCCLQTVTKPGDTVLVQDPCYYGVMQVLECLDLKIATIPSHPETGIAVNDLKAACKKLNIKACVLVSNFNNPDGASISTEGKKQIAEFANTHHIPVIEDDLYGELFFRGSRPDTIKAYDTDGWVMYCNSFTKTLVPGFRIGWCAAGRFAYEVARIKSMHNGSTSNFNQRVVLQLLSSGSYERHLQKFRLELNKNLIRTTNLIEQHFPEGTKVTRPNGGLVIWVEVPENINVVAFQEKAFQHEVSYAPGEIFSAKGDYQHYMRISYCNLWENKVQKALIELGRILSEVYESSVGRAG</sequence>
<evidence type="ECO:0000256" key="2">
    <source>
        <dbReference type="ARBA" id="ARBA00022898"/>
    </source>
</evidence>
<dbReference type="GO" id="GO:0030170">
    <property type="term" value="F:pyridoxal phosphate binding"/>
    <property type="evidence" value="ECO:0007669"/>
    <property type="project" value="InterPro"/>
</dbReference>
<keyword evidence="7" id="KW-0032">Aminotransferase</keyword>
<dbReference type="InterPro" id="IPR004839">
    <property type="entry name" value="Aminotransferase_I/II_large"/>
</dbReference>
<keyword evidence="4 7" id="KW-0238">DNA-binding</keyword>
<dbReference type="AlphaFoldDB" id="A0A1H2BHM5"/>
<evidence type="ECO:0000313" key="8">
    <source>
        <dbReference type="Proteomes" id="UP000199679"/>
    </source>
</evidence>
<name>A0A1H2BHM5_MUCMA</name>
<dbReference type="InterPro" id="IPR051446">
    <property type="entry name" value="HTH_trans_reg/aminotransferase"/>
</dbReference>
<dbReference type="PANTHER" id="PTHR46577">
    <property type="entry name" value="HTH-TYPE TRANSCRIPTIONAL REGULATORY PROTEIN GABR"/>
    <property type="match status" value="1"/>
</dbReference>
<evidence type="ECO:0000256" key="1">
    <source>
        <dbReference type="ARBA" id="ARBA00005384"/>
    </source>
</evidence>
<keyword evidence="2" id="KW-0663">Pyridoxal phosphate</keyword>
<comment type="similarity">
    <text evidence="1">In the C-terminal section; belongs to the class-I pyridoxal-phosphate-dependent aminotransferase family.</text>
</comment>
<accession>A0A1H2BHM5</accession>
<evidence type="ECO:0000256" key="4">
    <source>
        <dbReference type="ARBA" id="ARBA00023125"/>
    </source>
</evidence>
<dbReference type="EMBL" id="LT629740">
    <property type="protein sequence ID" value="SDT57286.1"/>
    <property type="molecule type" value="Genomic_DNA"/>
</dbReference>
<dbReference type="GO" id="GO:0003700">
    <property type="term" value="F:DNA-binding transcription factor activity"/>
    <property type="evidence" value="ECO:0007669"/>
    <property type="project" value="InterPro"/>
</dbReference>
<reference evidence="7 8" key="1">
    <citation type="submission" date="2016-10" db="EMBL/GenBank/DDBJ databases">
        <authorList>
            <person name="de Groot N.N."/>
        </authorList>
    </citation>
    <scope>NUCLEOTIDE SEQUENCE [LARGE SCALE GENOMIC DNA]</scope>
    <source>
        <strain evidence="7 8">MP1X4</strain>
    </source>
</reference>
<protein>
    <submittedName>
        <fullName evidence="7">DNA-binding transcriptional regulator, MocR family, contains an aminotransferase domain</fullName>
    </submittedName>
</protein>
<keyword evidence="7" id="KW-0808">Transferase</keyword>
<dbReference type="Pfam" id="PF00392">
    <property type="entry name" value="GntR"/>
    <property type="match status" value="1"/>
</dbReference>
<dbReference type="InterPro" id="IPR015422">
    <property type="entry name" value="PyrdxlP-dep_Trfase_small"/>
</dbReference>
<dbReference type="InterPro" id="IPR015424">
    <property type="entry name" value="PyrdxlP-dep_Trfase"/>
</dbReference>
<organism evidence="7 8">
    <name type="scientific">Mucilaginibacter mallensis</name>
    <dbReference type="NCBI Taxonomy" id="652787"/>
    <lineage>
        <taxon>Bacteria</taxon>
        <taxon>Pseudomonadati</taxon>
        <taxon>Bacteroidota</taxon>
        <taxon>Sphingobacteriia</taxon>
        <taxon>Sphingobacteriales</taxon>
        <taxon>Sphingobacteriaceae</taxon>
        <taxon>Mucilaginibacter</taxon>
    </lineage>
</organism>
<evidence type="ECO:0000259" key="6">
    <source>
        <dbReference type="PROSITE" id="PS50949"/>
    </source>
</evidence>
<dbReference type="InterPro" id="IPR015421">
    <property type="entry name" value="PyrdxlP-dep_Trfase_major"/>
</dbReference>
<dbReference type="Gene3D" id="3.40.640.10">
    <property type="entry name" value="Type I PLP-dependent aspartate aminotransferase-like (Major domain)"/>
    <property type="match status" value="1"/>
</dbReference>
<evidence type="ECO:0000256" key="3">
    <source>
        <dbReference type="ARBA" id="ARBA00023015"/>
    </source>
</evidence>
<dbReference type="PROSITE" id="PS50949">
    <property type="entry name" value="HTH_GNTR"/>
    <property type="match status" value="1"/>
</dbReference>
<dbReference type="OrthoDB" id="9802328at2"/>
<dbReference type="CDD" id="cd00609">
    <property type="entry name" value="AAT_like"/>
    <property type="match status" value="1"/>
</dbReference>
<dbReference type="Pfam" id="PF00155">
    <property type="entry name" value="Aminotran_1_2"/>
    <property type="match status" value="1"/>
</dbReference>
<proteinExistence type="inferred from homology"/>
<keyword evidence="8" id="KW-1185">Reference proteome</keyword>
<dbReference type="Gene3D" id="1.10.10.10">
    <property type="entry name" value="Winged helix-like DNA-binding domain superfamily/Winged helix DNA-binding domain"/>
    <property type="match status" value="1"/>
</dbReference>
<dbReference type="PANTHER" id="PTHR46577:SF2">
    <property type="entry name" value="TRANSCRIPTIONAL REGULATORY PROTEIN"/>
    <property type="match status" value="1"/>
</dbReference>
<keyword evidence="5" id="KW-0804">Transcription</keyword>
<keyword evidence="3" id="KW-0805">Transcription regulation</keyword>
<dbReference type="GO" id="GO:0003677">
    <property type="term" value="F:DNA binding"/>
    <property type="evidence" value="ECO:0007669"/>
    <property type="project" value="UniProtKB-KW"/>
</dbReference>
<dbReference type="SUPFAM" id="SSF46785">
    <property type="entry name" value="Winged helix' DNA-binding domain"/>
    <property type="match status" value="1"/>
</dbReference>
<dbReference type="GO" id="GO:0008483">
    <property type="term" value="F:transaminase activity"/>
    <property type="evidence" value="ECO:0007669"/>
    <property type="project" value="UniProtKB-KW"/>
</dbReference>
<dbReference type="SUPFAM" id="SSF53383">
    <property type="entry name" value="PLP-dependent transferases"/>
    <property type="match status" value="1"/>
</dbReference>
<dbReference type="InterPro" id="IPR036388">
    <property type="entry name" value="WH-like_DNA-bd_sf"/>
</dbReference>
<dbReference type="CDD" id="cd07377">
    <property type="entry name" value="WHTH_GntR"/>
    <property type="match status" value="1"/>
</dbReference>
<dbReference type="SMART" id="SM00345">
    <property type="entry name" value="HTH_GNTR"/>
    <property type="match status" value="1"/>
</dbReference>
<dbReference type="Gene3D" id="3.90.1150.10">
    <property type="entry name" value="Aspartate Aminotransferase, domain 1"/>
    <property type="match status" value="1"/>
</dbReference>
<evidence type="ECO:0000313" key="7">
    <source>
        <dbReference type="EMBL" id="SDT57286.1"/>
    </source>
</evidence>
<dbReference type="InterPro" id="IPR036390">
    <property type="entry name" value="WH_DNA-bd_sf"/>
</dbReference>
<feature type="domain" description="HTH gntR-type" evidence="6">
    <location>
        <begin position="3"/>
        <end position="71"/>
    </location>
</feature>